<keyword evidence="7 8" id="KW-0143">Chaperone</keyword>
<comment type="similarity">
    <text evidence="2 8">Belongs to the ClpX chaperone family. HslU subfamily.</text>
</comment>
<dbReference type="Gene3D" id="1.10.8.60">
    <property type="match status" value="1"/>
</dbReference>
<keyword evidence="3 8" id="KW-0963">Cytoplasm</keyword>
<dbReference type="RefSeq" id="WP_048444100.1">
    <property type="nucleotide sequence ID" value="NZ_LABY01000061.1"/>
</dbReference>
<comment type="subunit">
    <text evidence="8">A double ring-shaped homohexamer of HslV is capped on each side by a ring-shaped HslU homohexamer. The assembly of the HslU/HslV complex is dependent on binding of ATP.</text>
</comment>
<dbReference type="GO" id="GO:0008233">
    <property type="term" value="F:peptidase activity"/>
    <property type="evidence" value="ECO:0007669"/>
    <property type="project" value="UniProtKB-KW"/>
</dbReference>
<dbReference type="Pfam" id="PF07724">
    <property type="entry name" value="AAA_2"/>
    <property type="match status" value="1"/>
</dbReference>
<dbReference type="PANTHER" id="PTHR48102">
    <property type="entry name" value="ATP-DEPENDENT CLP PROTEASE ATP-BINDING SUBUNIT CLPX-LIKE, MITOCHONDRIAL-RELATED"/>
    <property type="match status" value="1"/>
</dbReference>
<feature type="binding site" evidence="8">
    <location>
        <position position="315"/>
    </location>
    <ligand>
        <name>ATP</name>
        <dbReference type="ChEBI" id="CHEBI:30616"/>
    </ligand>
</feature>
<dbReference type="PANTHER" id="PTHR48102:SF3">
    <property type="entry name" value="ATP-DEPENDENT PROTEASE ATPASE SUBUNIT HSLU"/>
    <property type="match status" value="1"/>
</dbReference>
<dbReference type="InterPro" id="IPR050052">
    <property type="entry name" value="ATP-dep_Clp_protease_ClpX"/>
</dbReference>
<dbReference type="SMART" id="SM01086">
    <property type="entry name" value="ClpB_D2-small"/>
    <property type="match status" value="1"/>
</dbReference>
<keyword evidence="12" id="KW-1185">Reference proteome</keyword>
<evidence type="ECO:0000256" key="8">
    <source>
        <dbReference type="HAMAP-Rule" id="MF_00249"/>
    </source>
</evidence>
<dbReference type="GO" id="GO:0009376">
    <property type="term" value="C:HslUV protease complex"/>
    <property type="evidence" value="ECO:0007669"/>
    <property type="project" value="UniProtKB-UniRule"/>
</dbReference>
<dbReference type="InterPro" id="IPR003959">
    <property type="entry name" value="ATPase_AAA_core"/>
</dbReference>
<evidence type="ECO:0000313" key="12">
    <source>
        <dbReference type="Proteomes" id="UP000035955"/>
    </source>
</evidence>
<dbReference type="NCBIfam" id="NF003544">
    <property type="entry name" value="PRK05201.1"/>
    <property type="match status" value="1"/>
</dbReference>
<dbReference type="SMART" id="SM00382">
    <property type="entry name" value="AAA"/>
    <property type="match status" value="1"/>
</dbReference>
<dbReference type="Proteomes" id="UP000035955">
    <property type="component" value="Unassembled WGS sequence"/>
</dbReference>
<evidence type="ECO:0000313" key="11">
    <source>
        <dbReference type="EMBL" id="KMO39240.1"/>
    </source>
</evidence>
<dbReference type="SUPFAM" id="SSF52540">
    <property type="entry name" value="P-loop containing nucleoside triphosphate hydrolases"/>
    <property type="match status" value="1"/>
</dbReference>
<evidence type="ECO:0000259" key="10">
    <source>
        <dbReference type="SMART" id="SM01086"/>
    </source>
</evidence>
<dbReference type="CDD" id="cd19498">
    <property type="entry name" value="RecA-like_HslU"/>
    <property type="match status" value="1"/>
</dbReference>
<reference evidence="11 12" key="1">
    <citation type="submission" date="2015-03" db="EMBL/GenBank/DDBJ databases">
        <title>Genome sequencing of Methylobacterium variabile DSM 16961.</title>
        <authorList>
            <person name="Chaudhry V."/>
            <person name="Patil P.B."/>
        </authorList>
    </citation>
    <scope>NUCLEOTIDE SEQUENCE [LARGE SCALE GENOMIC DNA]</scope>
    <source>
        <strain evidence="11 12">DSM 16961</strain>
    </source>
</reference>
<proteinExistence type="inferred from homology"/>
<dbReference type="Pfam" id="PF00004">
    <property type="entry name" value="AAA"/>
    <property type="match status" value="1"/>
</dbReference>
<dbReference type="AlphaFoldDB" id="A0A0J6SVD2"/>
<evidence type="ECO:0000256" key="3">
    <source>
        <dbReference type="ARBA" id="ARBA00022490"/>
    </source>
</evidence>
<feature type="domain" description="Clp ATPase C-terminal" evidence="10">
    <location>
        <begin position="329"/>
        <end position="423"/>
    </location>
</feature>
<feature type="binding site" evidence="8">
    <location>
        <begin position="60"/>
        <end position="65"/>
    </location>
    <ligand>
        <name>ATP</name>
        <dbReference type="ChEBI" id="CHEBI:30616"/>
    </ligand>
</feature>
<dbReference type="FunFam" id="3.40.50.300:FF:000220">
    <property type="entry name" value="ATP-dependent protease ATPase subunit HslU"/>
    <property type="match status" value="1"/>
</dbReference>
<dbReference type="GO" id="GO:0016887">
    <property type="term" value="F:ATP hydrolysis activity"/>
    <property type="evidence" value="ECO:0007669"/>
    <property type="project" value="InterPro"/>
</dbReference>
<evidence type="ECO:0000256" key="5">
    <source>
        <dbReference type="ARBA" id="ARBA00022840"/>
    </source>
</evidence>
<evidence type="ECO:0000256" key="2">
    <source>
        <dbReference type="ARBA" id="ARBA00009771"/>
    </source>
</evidence>
<comment type="caution">
    <text evidence="11">The sequence shown here is derived from an EMBL/GenBank/DDBJ whole genome shotgun (WGS) entry which is preliminary data.</text>
</comment>
<comment type="subcellular location">
    <subcellularLocation>
        <location evidence="1 8">Cytoplasm</location>
    </subcellularLocation>
</comment>
<keyword evidence="11" id="KW-0378">Hydrolase</keyword>
<sequence>MTTFSPREIVSELDRYIVGQGDAKRAVAIALRNRWRRQQLQGPLREEVAPKNILMIGPTGCGKTEISRRLARLAGAPFLKVEATKFTEVGYVGRDVEQIVRDLVEVGIGLKRDEKRRGVQAKAEAAAENRVLDALVGPTASQATRDAFRRRLRAGELDDKEVELELAGAAPQGLPMFEIPGMPGAAMGAINLGDMLGKALGGQKGKPRRMTVRDAYAPLISEESDKLLDQDSVVQEALRDVQDNGIVFLDEIDKICAREGRSGADVSREGVQRDLLPLIEGTTVATKHGPVKTDHILFIASGAFHVSKPSDLLPELQGRLPIRVELSPLTVDDFRRILTETEASLTKQAVALMATEGVTIDFTDDAIDALARVAVDVNSSVENIGARRLQTVLERVLDDVSFTAPDRSGETVTIDAGYVRDRVESLAQNADLSRFIL</sequence>
<dbReference type="PATRIC" id="fig|298794.3.peg.6672"/>
<dbReference type="GO" id="GO:0036402">
    <property type="term" value="F:proteasome-activating activity"/>
    <property type="evidence" value="ECO:0007669"/>
    <property type="project" value="UniProtKB-UniRule"/>
</dbReference>
<accession>A0A0J6SVD2</accession>
<dbReference type="OrthoDB" id="9804062at2"/>
<evidence type="ECO:0000256" key="7">
    <source>
        <dbReference type="ARBA" id="ARBA00023186"/>
    </source>
</evidence>
<gene>
    <name evidence="8" type="primary">hslU</name>
    <name evidence="11" type="ORF">VQ02_10350</name>
</gene>
<dbReference type="InterPro" id="IPR003593">
    <property type="entry name" value="AAA+_ATPase"/>
</dbReference>
<evidence type="ECO:0000256" key="4">
    <source>
        <dbReference type="ARBA" id="ARBA00022741"/>
    </source>
</evidence>
<keyword evidence="5 8" id="KW-0067">ATP-binding</keyword>
<name>A0A0J6SVD2_9HYPH</name>
<feature type="binding site" evidence="8">
    <location>
        <position position="250"/>
    </location>
    <ligand>
        <name>ATP</name>
        <dbReference type="ChEBI" id="CHEBI:30616"/>
    </ligand>
</feature>
<evidence type="ECO:0000259" key="9">
    <source>
        <dbReference type="SMART" id="SM00382"/>
    </source>
</evidence>
<protein>
    <recommendedName>
        <fullName evidence="8">ATP-dependent protease ATPase subunit HslU</fullName>
    </recommendedName>
    <alternativeName>
        <fullName evidence="8">Unfoldase HslU</fullName>
    </alternativeName>
</protein>
<dbReference type="NCBIfam" id="TIGR00390">
    <property type="entry name" value="hslU"/>
    <property type="match status" value="1"/>
</dbReference>
<feature type="binding site" evidence="8">
    <location>
        <position position="18"/>
    </location>
    <ligand>
        <name>ATP</name>
        <dbReference type="ChEBI" id="CHEBI:30616"/>
    </ligand>
</feature>
<keyword evidence="4 8" id="KW-0547">Nucleotide-binding</keyword>
<feature type="binding site" evidence="8">
    <location>
        <position position="387"/>
    </location>
    <ligand>
        <name>ATP</name>
        <dbReference type="ChEBI" id="CHEBI:30616"/>
    </ligand>
</feature>
<dbReference type="Gene3D" id="3.40.50.300">
    <property type="entry name" value="P-loop containing nucleotide triphosphate hydrolases"/>
    <property type="match status" value="2"/>
</dbReference>
<dbReference type="EMBL" id="LABY01000061">
    <property type="protein sequence ID" value="KMO39240.1"/>
    <property type="molecule type" value="Genomic_DNA"/>
</dbReference>
<feature type="domain" description="AAA+ ATPase" evidence="9">
    <location>
        <begin position="49"/>
        <end position="310"/>
    </location>
</feature>
<keyword evidence="6" id="KW-0346">Stress response</keyword>
<dbReference type="FunFam" id="3.40.50.300:FF:000213">
    <property type="entry name" value="ATP-dependent protease ATPase subunit HslU"/>
    <property type="match status" value="1"/>
</dbReference>
<dbReference type="InterPro" id="IPR004491">
    <property type="entry name" value="HslU"/>
</dbReference>
<dbReference type="InterPro" id="IPR019489">
    <property type="entry name" value="Clp_ATPase_C"/>
</dbReference>
<dbReference type="InterPro" id="IPR027417">
    <property type="entry name" value="P-loop_NTPase"/>
</dbReference>
<dbReference type="GO" id="GO:0043335">
    <property type="term" value="P:protein unfolding"/>
    <property type="evidence" value="ECO:0007669"/>
    <property type="project" value="UniProtKB-UniRule"/>
</dbReference>
<evidence type="ECO:0000256" key="1">
    <source>
        <dbReference type="ARBA" id="ARBA00004496"/>
    </source>
</evidence>
<organism evidence="11 12">
    <name type="scientific">Methylobacterium variabile</name>
    <dbReference type="NCBI Taxonomy" id="298794"/>
    <lineage>
        <taxon>Bacteria</taxon>
        <taxon>Pseudomonadati</taxon>
        <taxon>Pseudomonadota</taxon>
        <taxon>Alphaproteobacteria</taxon>
        <taxon>Hyphomicrobiales</taxon>
        <taxon>Methylobacteriaceae</taxon>
        <taxon>Methylobacterium</taxon>
    </lineage>
</organism>
<keyword evidence="11" id="KW-0645">Protease</keyword>
<comment type="function">
    <text evidence="8">ATPase subunit of a proteasome-like degradation complex; this subunit has chaperone activity. The binding of ATP and its subsequent hydrolysis by HslU are essential for unfolding of protein substrates subsequently hydrolyzed by HslV. HslU recognizes the N-terminal part of its protein substrates and unfolds these before they are guided to HslV for hydrolysis.</text>
</comment>
<evidence type="ECO:0000256" key="6">
    <source>
        <dbReference type="ARBA" id="ARBA00023016"/>
    </source>
</evidence>
<dbReference type="GO" id="GO:0005524">
    <property type="term" value="F:ATP binding"/>
    <property type="evidence" value="ECO:0007669"/>
    <property type="project" value="UniProtKB-UniRule"/>
</dbReference>
<dbReference type="HAMAP" id="MF_00249">
    <property type="entry name" value="HslU"/>
    <property type="match status" value="1"/>
</dbReference>